<dbReference type="SUPFAM" id="SSF51445">
    <property type="entry name" value="(Trans)glycosidases"/>
    <property type="match status" value="1"/>
</dbReference>
<keyword evidence="6" id="KW-0963">Cytoplasm</keyword>
<dbReference type="Proteomes" id="UP000297741">
    <property type="component" value="Unassembled WGS sequence"/>
</dbReference>
<dbReference type="CDD" id="cd02853">
    <property type="entry name" value="E_set_MTHase_like_N"/>
    <property type="match status" value="1"/>
</dbReference>
<dbReference type="InterPro" id="IPR006047">
    <property type="entry name" value="GH13_cat_dom"/>
</dbReference>
<evidence type="ECO:0000256" key="13">
    <source>
        <dbReference type="NCBIfam" id="TIGR02402"/>
    </source>
</evidence>
<evidence type="ECO:0000256" key="5">
    <source>
        <dbReference type="ARBA" id="ARBA00015938"/>
    </source>
</evidence>
<dbReference type="Gene3D" id="3.20.20.80">
    <property type="entry name" value="Glycosidases"/>
    <property type="match status" value="1"/>
</dbReference>
<dbReference type="InterPro" id="IPR044901">
    <property type="entry name" value="Trehalose_TreZ_E-set_sf"/>
</dbReference>
<feature type="compositionally biased region" description="Acidic residues" evidence="15">
    <location>
        <begin position="463"/>
        <end position="478"/>
    </location>
</feature>
<evidence type="ECO:0000256" key="12">
    <source>
        <dbReference type="ARBA" id="ARBA00034013"/>
    </source>
</evidence>
<organism evidence="17 18">
    <name type="scientific">Pseudotabrizicola sediminis</name>
    <dbReference type="NCBI Taxonomy" id="2486418"/>
    <lineage>
        <taxon>Bacteria</taxon>
        <taxon>Pseudomonadati</taxon>
        <taxon>Pseudomonadota</taxon>
        <taxon>Alphaproteobacteria</taxon>
        <taxon>Rhodobacterales</taxon>
        <taxon>Paracoccaceae</taxon>
        <taxon>Pseudotabrizicola</taxon>
    </lineage>
</organism>
<dbReference type="InterPro" id="IPR012768">
    <property type="entry name" value="Trehalose_TreZ"/>
</dbReference>
<gene>
    <name evidence="17" type="primary">treZ</name>
    <name evidence="17" type="ORF">EEB11_08205</name>
</gene>
<dbReference type="InterPro" id="IPR013783">
    <property type="entry name" value="Ig-like_fold"/>
</dbReference>
<evidence type="ECO:0000256" key="2">
    <source>
        <dbReference type="ARBA" id="ARBA00005199"/>
    </source>
</evidence>
<comment type="similarity">
    <text evidence="3 14">Belongs to the glycosyl hydrolase 13 family.</text>
</comment>
<comment type="caution">
    <text evidence="17">The sequence shown here is derived from an EMBL/GenBank/DDBJ whole genome shotgun (WGS) entry which is preliminary data.</text>
</comment>
<dbReference type="Pfam" id="PF00128">
    <property type="entry name" value="Alpha-amylase"/>
    <property type="match status" value="1"/>
</dbReference>
<dbReference type="EC" id="3.2.1.141" evidence="4 13"/>
<dbReference type="Gene3D" id="1.10.10.760">
    <property type="entry name" value="E-set domains of sugar-utilizing enzymes"/>
    <property type="match status" value="1"/>
</dbReference>
<evidence type="ECO:0000313" key="18">
    <source>
        <dbReference type="Proteomes" id="UP000297741"/>
    </source>
</evidence>
<protein>
    <recommendedName>
        <fullName evidence="5 13">Malto-oligosyltrehalose trehalohydrolase</fullName>
        <shortName evidence="14">MTHase</shortName>
        <ecNumber evidence="4 13">3.2.1.141</ecNumber>
    </recommendedName>
    <alternativeName>
        <fullName evidence="11 14">4-alpha-D-((1-&gt;4)-alpha-D-glucano)trehalose trehalohydrolase</fullName>
    </alternativeName>
    <alternativeName>
        <fullName evidence="10 14">Maltooligosyl trehalose trehalohydrolase</fullName>
    </alternativeName>
</protein>
<keyword evidence="8" id="KW-0119">Carbohydrate metabolism</keyword>
<name>A0ABY2KQZ4_9RHOB</name>
<evidence type="ECO:0000256" key="15">
    <source>
        <dbReference type="SAM" id="MobiDB-lite"/>
    </source>
</evidence>
<keyword evidence="7 14" id="KW-0378">Hydrolase</keyword>
<comment type="subcellular location">
    <subcellularLocation>
        <location evidence="1">Cytoplasm</location>
    </subcellularLocation>
</comment>
<evidence type="ECO:0000256" key="7">
    <source>
        <dbReference type="ARBA" id="ARBA00022801"/>
    </source>
</evidence>
<evidence type="ECO:0000256" key="1">
    <source>
        <dbReference type="ARBA" id="ARBA00004496"/>
    </source>
</evidence>
<sequence>MRFGAEVRQTGSRFALWGPKCRSVGLKLQRRKVIPMQRDDAGWHRVDVPGVGAGARYKNVIGCGKQIADPASRFQPAGVEGFSEVIAPELFRGRAPRWSGRPWEETILYQLHIGTFTPDGTWAAAMDRLDYLARLGFTAIELMPAAQSHGAFNWGYDGALWFAPYAPYGRPEDMKAFIDCSQALGLMVILDVVYNHFGAVGNALPELCPTFNHASGNAWGKAINLDGKGLADVRAFIIENALYWLTEFNLDGLRLDAVHVLVDDSNTHLLEILAARVRAAFPFRHVHLILEKKQNEEGWLRRDTRLNPVHYTAQWNDDPHHVLHAAVTGEVTGYYADYQTGTSASEDMGRALAERFVFQGQRMADGSPRGEESAGLPPTAFVINMQNHDQIGDRVHGDRIHRFAPPDAVTAFAATYLLCPQIRMLFMGEEFAAPTPFPFFADMPKTMHADMRKGRVAQLRDTPEEDDPEKPDADETDDPTDRKTFDLAKLDWSESEAGRGFETLNTYRALLDLRRREIVPRLAGISGFDACYARLGQDAVLVIWRMGDGATLRLYLNLSQTSQTGVPPIEGCQLWLSGYVGEGRLGPWTVLWTIEV</sequence>
<proteinExistence type="inferred from homology"/>
<dbReference type="InterPro" id="IPR017853">
    <property type="entry name" value="GH"/>
</dbReference>
<feature type="domain" description="Glycosyl hydrolase family 13 catalytic" evidence="16">
    <location>
        <begin position="110"/>
        <end position="455"/>
    </location>
</feature>
<evidence type="ECO:0000256" key="6">
    <source>
        <dbReference type="ARBA" id="ARBA00022490"/>
    </source>
</evidence>
<evidence type="ECO:0000313" key="17">
    <source>
        <dbReference type="EMBL" id="TGD43937.1"/>
    </source>
</evidence>
<dbReference type="Pfam" id="PF11941">
    <property type="entry name" value="DUF3459"/>
    <property type="match status" value="1"/>
</dbReference>
<dbReference type="InterPro" id="IPR014756">
    <property type="entry name" value="Ig_E-set"/>
</dbReference>
<keyword evidence="18" id="KW-1185">Reference proteome</keyword>
<evidence type="ECO:0000256" key="8">
    <source>
        <dbReference type="ARBA" id="ARBA00023277"/>
    </source>
</evidence>
<dbReference type="EMBL" id="RPEM01000004">
    <property type="protein sequence ID" value="TGD43937.1"/>
    <property type="molecule type" value="Genomic_DNA"/>
</dbReference>
<evidence type="ECO:0000256" key="14">
    <source>
        <dbReference type="PIRNR" id="PIRNR006337"/>
    </source>
</evidence>
<dbReference type="InterPro" id="IPR022567">
    <property type="entry name" value="DUF3459"/>
</dbReference>
<dbReference type="PANTHER" id="PTHR43651:SF11">
    <property type="entry name" value="MALTO-OLIGOSYLTREHALOSE TREHALOHYDROLASE"/>
    <property type="match status" value="1"/>
</dbReference>
<dbReference type="PIRSF" id="PIRSF006337">
    <property type="entry name" value="Trehalose_TreZ"/>
    <property type="match status" value="1"/>
</dbReference>
<evidence type="ECO:0000256" key="9">
    <source>
        <dbReference type="ARBA" id="ARBA00023295"/>
    </source>
</evidence>
<evidence type="ECO:0000256" key="3">
    <source>
        <dbReference type="ARBA" id="ARBA00008061"/>
    </source>
</evidence>
<evidence type="ECO:0000256" key="11">
    <source>
        <dbReference type="ARBA" id="ARBA00033284"/>
    </source>
</evidence>
<comment type="catalytic activity">
    <reaction evidence="12 14">
        <text>hydrolysis of (1-&gt;4)-alpha-D-glucosidic linkage in 4-alpha-D-[(1-&gt;4)-alpha-D-glucanosyl]n trehalose to yield trehalose and (1-&gt;4)-alpha-D-glucan.</text>
        <dbReference type="EC" id="3.2.1.141"/>
    </reaction>
</comment>
<accession>A0ABY2KQZ4</accession>
<dbReference type="PANTHER" id="PTHR43651">
    <property type="entry name" value="1,4-ALPHA-GLUCAN-BRANCHING ENZYME"/>
    <property type="match status" value="1"/>
</dbReference>
<evidence type="ECO:0000256" key="10">
    <source>
        <dbReference type="ARBA" id="ARBA00032057"/>
    </source>
</evidence>
<keyword evidence="9 14" id="KW-0326">Glycosidase</keyword>
<dbReference type="SUPFAM" id="SSF81296">
    <property type="entry name" value="E set domains"/>
    <property type="match status" value="1"/>
</dbReference>
<comment type="pathway">
    <text evidence="2 14">Glycan biosynthesis; trehalose biosynthesis.</text>
</comment>
<dbReference type="CDD" id="cd11325">
    <property type="entry name" value="AmyAc_GTHase"/>
    <property type="match status" value="1"/>
</dbReference>
<evidence type="ECO:0000259" key="16">
    <source>
        <dbReference type="SMART" id="SM00642"/>
    </source>
</evidence>
<evidence type="ECO:0000256" key="4">
    <source>
        <dbReference type="ARBA" id="ARBA00012268"/>
    </source>
</evidence>
<dbReference type="SMART" id="SM00642">
    <property type="entry name" value="Aamy"/>
    <property type="match status" value="1"/>
</dbReference>
<feature type="region of interest" description="Disordered" evidence="15">
    <location>
        <begin position="459"/>
        <end position="482"/>
    </location>
</feature>
<reference evidence="17 18" key="1">
    <citation type="submission" date="2018-11" db="EMBL/GenBank/DDBJ databases">
        <title>Tabrizicola sp. isolated from sediment of alpine lake.</title>
        <authorList>
            <person name="Liu Z."/>
        </authorList>
    </citation>
    <scope>NUCLEOTIDE SEQUENCE [LARGE SCALE GENOMIC DNA]</scope>
    <source>
        <strain evidence="17 18">DRYC-M-16</strain>
    </source>
</reference>
<dbReference type="Gene3D" id="2.60.40.10">
    <property type="entry name" value="Immunoglobulins"/>
    <property type="match status" value="1"/>
</dbReference>
<dbReference type="NCBIfam" id="TIGR02402">
    <property type="entry name" value="trehalose_TreZ"/>
    <property type="match status" value="1"/>
</dbReference>